<evidence type="ECO:0000256" key="2">
    <source>
        <dbReference type="ARBA" id="ARBA00022857"/>
    </source>
</evidence>
<evidence type="ECO:0000256" key="1">
    <source>
        <dbReference type="ARBA" id="ARBA00007905"/>
    </source>
</evidence>
<sequence>MKSLADCTTLHNGVKMPWVGLGVWQAKDGQEVEQAVRSAIELGYRSIDTAAIYGNEVGVGTAIKDSGVKREDLFITTKVWNARQGYDSTLAAFDESMEKLGLEYLDLYLIHWAIAGKYNDTWRALEKLYSDGRVRAIGVSNFQVEHLEDVIKNGTIKPMVNQVEFHPLLTEQPIYDFCKKEGIQMEAWSPLMRGGELLAKPVIVELSEKYGKTPAQIVLRWDLEKGVVTIPKSVRKERIAENANLFDFSLTADEVARIDALNENKRSFEYDPYNVNF</sequence>
<dbReference type="PRINTS" id="PR00069">
    <property type="entry name" value="ALDKETRDTASE"/>
</dbReference>
<dbReference type="Proteomes" id="UP000053557">
    <property type="component" value="Unassembled WGS sequence"/>
</dbReference>
<dbReference type="PROSITE" id="PS00062">
    <property type="entry name" value="ALDOKETO_REDUCTASE_2"/>
    <property type="match status" value="1"/>
</dbReference>
<evidence type="ECO:0000256" key="6">
    <source>
        <dbReference type="PIRSR" id="PIRSR000097-3"/>
    </source>
</evidence>
<dbReference type="Gene3D" id="3.20.20.100">
    <property type="entry name" value="NADP-dependent oxidoreductase domain"/>
    <property type="match status" value="1"/>
</dbReference>
<dbReference type="EMBL" id="LPVJ01000070">
    <property type="protein sequence ID" value="KUO94773.1"/>
    <property type="molecule type" value="Genomic_DNA"/>
</dbReference>
<gene>
    <name evidence="8" type="ORF">ATW55_10155</name>
</gene>
<evidence type="ECO:0000259" key="7">
    <source>
        <dbReference type="Pfam" id="PF00248"/>
    </source>
</evidence>
<dbReference type="InterPro" id="IPR020471">
    <property type="entry name" value="AKR"/>
</dbReference>
<evidence type="ECO:0000313" key="8">
    <source>
        <dbReference type="EMBL" id="KUO94773.1"/>
    </source>
</evidence>
<dbReference type="InterPro" id="IPR036812">
    <property type="entry name" value="NAD(P)_OxRdtase_dom_sf"/>
</dbReference>
<dbReference type="PANTHER" id="PTHR43827">
    <property type="entry name" value="2,5-DIKETO-D-GLUCONIC ACID REDUCTASE"/>
    <property type="match status" value="1"/>
</dbReference>
<dbReference type="AlphaFoldDB" id="A0A117SX42"/>
<accession>A0A117SX42</accession>
<dbReference type="CDD" id="cd19157">
    <property type="entry name" value="AKR_AKR5G1-3"/>
    <property type="match status" value="1"/>
</dbReference>
<dbReference type="FunFam" id="3.20.20.100:FF:000015">
    <property type="entry name" value="Oxidoreductase, aldo/keto reductase family"/>
    <property type="match status" value="1"/>
</dbReference>
<dbReference type="GO" id="GO:0016616">
    <property type="term" value="F:oxidoreductase activity, acting on the CH-OH group of donors, NAD or NADP as acceptor"/>
    <property type="evidence" value="ECO:0007669"/>
    <property type="project" value="UniProtKB-ARBA"/>
</dbReference>
<organism evidence="8 9">
    <name type="scientific">Ferroacidibacillus organovorans</name>
    <dbReference type="NCBI Taxonomy" id="1765683"/>
    <lineage>
        <taxon>Bacteria</taxon>
        <taxon>Bacillati</taxon>
        <taxon>Bacillota</taxon>
        <taxon>Bacilli</taxon>
        <taxon>Bacillales</taxon>
        <taxon>Alicyclobacillaceae</taxon>
        <taxon>Ferroacidibacillus</taxon>
    </lineage>
</organism>
<comment type="similarity">
    <text evidence="1">Belongs to the aldo/keto reductase family.</text>
</comment>
<protein>
    <submittedName>
        <fullName evidence="8">Glyoxal reductase</fullName>
    </submittedName>
</protein>
<feature type="active site" description="Proton donor" evidence="4">
    <location>
        <position position="53"/>
    </location>
</feature>
<dbReference type="PANTHER" id="PTHR43827:SF3">
    <property type="entry name" value="NADP-DEPENDENT OXIDOREDUCTASE DOMAIN-CONTAINING PROTEIN"/>
    <property type="match status" value="1"/>
</dbReference>
<dbReference type="Pfam" id="PF00248">
    <property type="entry name" value="Aldo_ket_red"/>
    <property type="match status" value="1"/>
</dbReference>
<keyword evidence="2" id="KW-0521">NADP</keyword>
<dbReference type="InterPro" id="IPR018170">
    <property type="entry name" value="Aldo/ket_reductase_CS"/>
</dbReference>
<feature type="domain" description="NADP-dependent oxidoreductase" evidence="7">
    <location>
        <begin position="20"/>
        <end position="263"/>
    </location>
</feature>
<proteinExistence type="inferred from homology"/>
<evidence type="ECO:0000256" key="5">
    <source>
        <dbReference type="PIRSR" id="PIRSR000097-2"/>
    </source>
</evidence>
<feature type="binding site" evidence="5">
    <location>
        <position position="111"/>
    </location>
    <ligand>
        <name>substrate</name>
    </ligand>
</feature>
<dbReference type="RefSeq" id="WP_067719344.1">
    <property type="nucleotide sequence ID" value="NZ_LPVJ01000070.1"/>
</dbReference>
<keyword evidence="9" id="KW-1185">Reference proteome</keyword>
<feature type="site" description="Lowers pKa of active site Tyr" evidence="6">
    <location>
        <position position="78"/>
    </location>
</feature>
<dbReference type="OrthoDB" id="9804790at2"/>
<evidence type="ECO:0000313" key="9">
    <source>
        <dbReference type="Proteomes" id="UP000053557"/>
    </source>
</evidence>
<evidence type="ECO:0000256" key="4">
    <source>
        <dbReference type="PIRSR" id="PIRSR000097-1"/>
    </source>
</evidence>
<dbReference type="InterPro" id="IPR044500">
    <property type="entry name" value="AKR5G"/>
</dbReference>
<dbReference type="PROSITE" id="PS00798">
    <property type="entry name" value="ALDOKETO_REDUCTASE_1"/>
    <property type="match status" value="1"/>
</dbReference>
<dbReference type="SUPFAM" id="SSF51430">
    <property type="entry name" value="NAD(P)-linked oxidoreductase"/>
    <property type="match status" value="1"/>
</dbReference>
<evidence type="ECO:0000256" key="3">
    <source>
        <dbReference type="ARBA" id="ARBA00023002"/>
    </source>
</evidence>
<comment type="caution">
    <text evidence="8">The sequence shown here is derived from an EMBL/GenBank/DDBJ whole genome shotgun (WGS) entry which is preliminary data.</text>
</comment>
<keyword evidence="3" id="KW-0560">Oxidoreductase</keyword>
<dbReference type="PIRSF" id="PIRSF000097">
    <property type="entry name" value="AKR"/>
    <property type="match status" value="1"/>
</dbReference>
<name>A0A117SX42_9BACL</name>
<dbReference type="InterPro" id="IPR023210">
    <property type="entry name" value="NADP_OxRdtase_dom"/>
</dbReference>
<reference evidence="8 9" key="1">
    <citation type="submission" date="2015-12" db="EMBL/GenBank/DDBJ databases">
        <title>Draft genome sequence of Acidibacillus ferrooxidans ITV001, isolated from a chalcopyrite acid mine drainage site in Brazil.</title>
        <authorList>
            <person name="Dall'Agnol H."/>
            <person name="Nancucheo I."/>
            <person name="Johnson B."/>
            <person name="Oliveira R."/>
            <person name="Leite L."/>
            <person name="Pylro V."/>
            <person name="Nunes G.L."/>
            <person name="Tzotzos G."/>
            <person name="Fernandes G.R."/>
            <person name="Dutra J."/>
            <person name="Orellana S.C."/>
            <person name="Oliveira G."/>
        </authorList>
    </citation>
    <scope>NUCLEOTIDE SEQUENCE [LARGE SCALE GENOMIC DNA]</scope>
    <source>
        <strain evidence="9">ITV01</strain>
    </source>
</reference>